<comment type="subcellular location">
    <subcellularLocation>
        <location evidence="1">Cell membrane</location>
        <topology evidence="1">Multi-pass membrane protein</topology>
    </subcellularLocation>
</comment>
<feature type="transmembrane region" description="Helical" evidence="8">
    <location>
        <begin position="320"/>
        <end position="339"/>
    </location>
</feature>
<evidence type="ECO:0000313" key="10">
    <source>
        <dbReference type="Proteomes" id="UP001566476"/>
    </source>
</evidence>
<dbReference type="CDD" id="cd06550">
    <property type="entry name" value="TM_ABC_iron-siderophores_like"/>
    <property type="match status" value="1"/>
</dbReference>
<evidence type="ECO:0000256" key="3">
    <source>
        <dbReference type="ARBA" id="ARBA00022448"/>
    </source>
</evidence>
<accession>A0ABV4I619</accession>
<keyword evidence="4" id="KW-1003">Cell membrane</keyword>
<evidence type="ECO:0000256" key="4">
    <source>
        <dbReference type="ARBA" id="ARBA00022475"/>
    </source>
</evidence>
<feature type="transmembrane region" description="Helical" evidence="8">
    <location>
        <begin position="128"/>
        <end position="148"/>
    </location>
</feature>
<keyword evidence="6 8" id="KW-1133">Transmembrane helix</keyword>
<evidence type="ECO:0000313" key="9">
    <source>
        <dbReference type="EMBL" id="MEZ0493465.1"/>
    </source>
</evidence>
<proteinExistence type="inferred from homology"/>
<feature type="transmembrane region" description="Helical" evidence="8">
    <location>
        <begin position="73"/>
        <end position="90"/>
    </location>
</feature>
<feature type="transmembrane region" description="Helical" evidence="8">
    <location>
        <begin position="287"/>
        <end position="308"/>
    </location>
</feature>
<dbReference type="InterPro" id="IPR000522">
    <property type="entry name" value="ABC_transptr_permease_BtuC"/>
</dbReference>
<name>A0ABV4I619_9ACTN</name>
<gene>
    <name evidence="9" type="ORF">AB2L28_14600</name>
</gene>
<comment type="caution">
    <text evidence="9">The sequence shown here is derived from an EMBL/GenBank/DDBJ whole genome shotgun (WGS) entry which is preliminary data.</text>
</comment>
<dbReference type="Gene3D" id="1.10.3470.10">
    <property type="entry name" value="ABC transporter involved in vitamin B12 uptake, BtuC"/>
    <property type="match status" value="1"/>
</dbReference>
<reference evidence="9 10" key="1">
    <citation type="submission" date="2024-07" db="EMBL/GenBank/DDBJ databases">
        <authorList>
            <person name="Thanompreechachai J."/>
            <person name="Duangmal K."/>
        </authorList>
    </citation>
    <scope>NUCLEOTIDE SEQUENCE [LARGE SCALE GENOMIC DNA]</scope>
    <source>
        <strain evidence="9 10">TBRC 1896</strain>
    </source>
</reference>
<sequence length="341" mass="33911">MASDLLRRLPPPATRCRLLPVVCVLLAVLLGAAGASLLVGSRPLPVTDVWNSLRGTADPGTDAVVRGLRVPRTVLAVVVGAALGLAGALTQALTRNPLADPGLVGVNAGASLGVVVAMAYLGVRAPAGYVWCGVLGAVLVGAVVLGLTGRVRSLDPVTTLVLAGSVVSALLGAATTVVLLLHEDSLRSFQFWSAGTLAARDLGVLAGIAPVLVLGSLAAAAAAPALASLELGDDLAAALGRRVRRDRVLGLAAVVLLAAAATAAAGTLGFLGLLAPHLARFLAAARPVATLALSALTGAVLLTVADVAGRVLLSSSELPVGIVLAVLGAPVFVVLARRLDR</sequence>
<feature type="transmembrane region" description="Helical" evidence="8">
    <location>
        <begin position="202"/>
        <end position="227"/>
    </location>
</feature>
<feature type="transmembrane region" description="Helical" evidence="8">
    <location>
        <begin position="102"/>
        <end position="122"/>
    </location>
</feature>
<evidence type="ECO:0000256" key="2">
    <source>
        <dbReference type="ARBA" id="ARBA00007935"/>
    </source>
</evidence>
<evidence type="ECO:0000256" key="7">
    <source>
        <dbReference type="ARBA" id="ARBA00023136"/>
    </source>
</evidence>
<dbReference type="Proteomes" id="UP001566476">
    <property type="component" value="Unassembled WGS sequence"/>
</dbReference>
<keyword evidence="3" id="KW-0813">Transport</keyword>
<dbReference type="RefSeq" id="WP_370719706.1">
    <property type="nucleotide sequence ID" value="NZ_JBGGTQ010000006.1"/>
</dbReference>
<keyword evidence="10" id="KW-1185">Reference proteome</keyword>
<dbReference type="Pfam" id="PF01032">
    <property type="entry name" value="FecCD"/>
    <property type="match status" value="1"/>
</dbReference>
<evidence type="ECO:0000256" key="5">
    <source>
        <dbReference type="ARBA" id="ARBA00022692"/>
    </source>
</evidence>
<dbReference type="EMBL" id="JBGGTQ010000006">
    <property type="protein sequence ID" value="MEZ0493465.1"/>
    <property type="molecule type" value="Genomic_DNA"/>
</dbReference>
<dbReference type="SUPFAM" id="SSF81345">
    <property type="entry name" value="ABC transporter involved in vitamin B12 uptake, BtuC"/>
    <property type="match status" value="1"/>
</dbReference>
<dbReference type="PANTHER" id="PTHR30472">
    <property type="entry name" value="FERRIC ENTEROBACTIN TRANSPORT SYSTEM PERMEASE PROTEIN"/>
    <property type="match status" value="1"/>
</dbReference>
<keyword evidence="7 8" id="KW-0472">Membrane</keyword>
<evidence type="ECO:0000256" key="8">
    <source>
        <dbReference type="SAM" id="Phobius"/>
    </source>
</evidence>
<feature type="transmembrane region" description="Helical" evidence="8">
    <location>
        <begin position="160"/>
        <end position="182"/>
    </location>
</feature>
<feature type="transmembrane region" description="Helical" evidence="8">
    <location>
        <begin position="248"/>
        <end position="275"/>
    </location>
</feature>
<dbReference type="InterPro" id="IPR037294">
    <property type="entry name" value="ABC_BtuC-like"/>
</dbReference>
<dbReference type="PANTHER" id="PTHR30472:SF1">
    <property type="entry name" value="FE(3+) DICITRATE TRANSPORT SYSTEM PERMEASE PROTEIN FECC-RELATED"/>
    <property type="match status" value="1"/>
</dbReference>
<protein>
    <submittedName>
        <fullName evidence="9">FecCD family ABC transporter permease</fullName>
    </submittedName>
</protein>
<evidence type="ECO:0000256" key="6">
    <source>
        <dbReference type="ARBA" id="ARBA00022989"/>
    </source>
</evidence>
<keyword evidence="5 8" id="KW-0812">Transmembrane</keyword>
<evidence type="ECO:0000256" key="1">
    <source>
        <dbReference type="ARBA" id="ARBA00004651"/>
    </source>
</evidence>
<organism evidence="9 10">
    <name type="scientific">Kineococcus mangrovi</name>
    <dbReference type="NCBI Taxonomy" id="1660183"/>
    <lineage>
        <taxon>Bacteria</taxon>
        <taxon>Bacillati</taxon>
        <taxon>Actinomycetota</taxon>
        <taxon>Actinomycetes</taxon>
        <taxon>Kineosporiales</taxon>
        <taxon>Kineosporiaceae</taxon>
        <taxon>Kineococcus</taxon>
    </lineage>
</organism>
<comment type="similarity">
    <text evidence="2">Belongs to the binding-protein-dependent transport system permease family. FecCD subfamily.</text>
</comment>